<dbReference type="RefSeq" id="WP_183654605.1">
    <property type="nucleotide sequence ID" value="NZ_JACIJG010000012.1"/>
</dbReference>
<reference evidence="2 3" key="1">
    <citation type="submission" date="2020-08" db="EMBL/GenBank/DDBJ databases">
        <title>Genomic Encyclopedia of Type Strains, Phase IV (KMG-IV): sequencing the most valuable type-strain genomes for metagenomic binning, comparative biology and taxonomic classification.</title>
        <authorList>
            <person name="Goeker M."/>
        </authorList>
    </citation>
    <scope>NUCLEOTIDE SEQUENCE [LARGE SCALE GENOMIC DNA]</scope>
    <source>
        <strain evidence="2 3">DSM 26944</strain>
    </source>
</reference>
<comment type="caution">
    <text evidence="2">The sequence shown here is derived from an EMBL/GenBank/DDBJ whole genome shotgun (WGS) entry which is preliminary data.</text>
</comment>
<dbReference type="EMBL" id="JACIJG010000012">
    <property type="protein sequence ID" value="MBB5703273.1"/>
    <property type="molecule type" value="Genomic_DNA"/>
</dbReference>
<dbReference type="InterPro" id="IPR051908">
    <property type="entry name" value="Ribosomal_N-acetyltransferase"/>
</dbReference>
<dbReference type="GO" id="GO:0008999">
    <property type="term" value="F:protein-N-terminal-alanine acetyltransferase activity"/>
    <property type="evidence" value="ECO:0007669"/>
    <property type="project" value="TreeGrafter"/>
</dbReference>
<evidence type="ECO:0000313" key="3">
    <source>
        <dbReference type="Proteomes" id="UP000555546"/>
    </source>
</evidence>
<dbReference type="SUPFAM" id="SSF55729">
    <property type="entry name" value="Acyl-CoA N-acyltransferases (Nat)"/>
    <property type="match status" value="1"/>
</dbReference>
<proteinExistence type="predicted"/>
<dbReference type="InterPro" id="IPR016181">
    <property type="entry name" value="Acyl_CoA_acyltransferase"/>
</dbReference>
<evidence type="ECO:0000313" key="2">
    <source>
        <dbReference type="EMBL" id="MBB5703273.1"/>
    </source>
</evidence>
<organism evidence="2 3">
    <name type="scientific">Brucella daejeonensis</name>
    <dbReference type="NCBI Taxonomy" id="659015"/>
    <lineage>
        <taxon>Bacteria</taxon>
        <taxon>Pseudomonadati</taxon>
        <taxon>Pseudomonadota</taxon>
        <taxon>Alphaproteobacteria</taxon>
        <taxon>Hyphomicrobiales</taxon>
        <taxon>Brucellaceae</taxon>
        <taxon>Brucella/Ochrobactrum group</taxon>
        <taxon>Brucella</taxon>
    </lineage>
</organism>
<feature type="domain" description="N-acetyltransferase" evidence="1">
    <location>
        <begin position="11"/>
        <end position="169"/>
    </location>
</feature>
<dbReference type="Pfam" id="PF13302">
    <property type="entry name" value="Acetyltransf_3"/>
    <property type="match status" value="1"/>
</dbReference>
<name>A0A7W9EMB0_9HYPH</name>
<dbReference type="Gene3D" id="3.40.630.30">
    <property type="match status" value="1"/>
</dbReference>
<dbReference type="GO" id="GO:1990189">
    <property type="term" value="F:protein N-terminal-serine acetyltransferase activity"/>
    <property type="evidence" value="ECO:0007669"/>
    <property type="project" value="TreeGrafter"/>
</dbReference>
<dbReference type="PROSITE" id="PS51186">
    <property type="entry name" value="GNAT"/>
    <property type="match status" value="1"/>
</dbReference>
<dbReference type="PANTHER" id="PTHR43441">
    <property type="entry name" value="RIBOSOMAL-PROTEIN-SERINE ACETYLTRANSFERASE"/>
    <property type="match status" value="1"/>
</dbReference>
<keyword evidence="3" id="KW-1185">Reference proteome</keyword>
<accession>A0A7W9EMB0</accession>
<protein>
    <submittedName>
        <fullName evidence="2">RimJ/RimL family protein N-acetyltransferase</fullName>
    </submittedName>
</protein>
<gene>
    <name evidence="2" type="ORF">FHS76_003173</name>
</gene>
<dbReference type="InterPro" id="IPR000182">
    <property type="entry name" value="GNAT_dom"/>
</dbReference>
<sequence length="223" mass="25367">MSRQRLVGRWVELTSLDPASHGASLHAGSHGPESEELWRYLRDGPFPDVQAHTEHLAHLSTSGSFVGYVITDRASSTVLGQMALMKFSAGHRSIEIGYVLFLPALQRTRGGTEALFLLLRHVFEVLKLRRCEWRCDSRNAKSEHAALRLGFQPEGRLRQHMLVKGHNRDTLIFSMLDTEWPQARAALEAWLADENFDENGRAKRSLEEFRQGLFVKHLRGDQV</sequence>
<keyword evidence="2" id="KW-0808">Transferase</keyword>
<dbReference type="AlphaFoldDB" id="A0A7W9EMB0"/>
<dbReference type="Proteomes" id="UP000555546">
    <property type="component" value="Unassembled WGS sequence"/>
</dbReference>
<evidence type="ECO:0000259" key="1">
    <source>
        <dbReference type="PROSITE" id="PS51186"/>
    </source>
</evidence>
<dbReference type="PANTHER" id="PTHR43441:SF2">
    <property type="entry name" value="FAMILY ACETYLTRANSFERASE, PUTATIVE (AFU_ORTHOLOGUE AFUA_7G00850)-RELATED"/>
    <property type="match status" value="1"/>
</dbReference>